<organism evidence="4 5">
    <name type="scientific">Sphaerisporangium aureirubrum</name>
    <dbReference type="NCBI Taxonomy" id="1544736"/>
    <lineage>
        <taxon>Bacteria</taxon>
        <taxon>Bacillati</taxon>
        <taxon>Actinomycetota</taxon>
        <taxon>Actinomycetes</taxon>
        <taxon>Streptosporangiales</taxon>
        <taxon>Streptosporangiaceae</taxon>
        <taxon>Sphaerisporangium</taxon>
    </lineage>
</organism>
<accession>A0ABW1NTM4</accession>
<feature type="chain" id="PRO_5045574908" description="Fibronectin type-III domain-containing protein" evidence="3">
    <location>
        <begin position="20"/>
        <end position="297"/>
    </location>
</feature>
<dbReference type="RefSeq" id="WP_380761423.1">
    <property type="nucleotide sequence ID" value="NZ_JBHSRF010000083.1"/>
</dbReference>
<keyword evidence="2" id="KW-1133">Transmembrane helix</keyword>
<feature type="compositionally biased region" description="Low complexity" evidence="1">
    <location>
        <begin position="39"/>
        <end position="48"/>
    </location>
</feature>
<feature type="region of interest" description="Disordered" evidence="1">
    <location>
        <begin position="39"/>
        <end position="62"/>
    </location>
</feature>
<keyword evidence="2" id="KW-0812">Transmembrane</keyword>
<dbReference type="EMBL" id="JBHSRF010000083">
    <property type="protein sequence ID" value="MFC6086336.1"/>
    <property type="molecule type" value="Genomic_DNA"/>
</dbReference>
<feature type="compositionally biased region" description="Basic and acidic residues" evidence="1">
    <location>
        <begin position="235"/>
        <end position="253"/>
    </location>
</feature>
<comment type="caution">
    <text evidence="4">The sequence shown here is derived from an EMBL/GenBank/DDBJ whole genome shotgun (WGS) entry which is preliminary data.</text>
</comment>
<name>A0ABW1NTM4_9ACTN</name>
<keyword evidence="5" id="KW-1185">Reference proteome</keyword>
<keyword evidence="2" id="KW-0472">Membrane</keyword>
<evidence type="ECO:0000256" key="2">
    <source>
        <dbReference type="SAM" id="Phobius"/>
    </source>
</evidence>
<evidence type="ECO:0000256" key="1">
    <source>
        <dbReference type="SAM" id="MobiDB-lite"/>
    </source>
</evidence>
<feature type="compositionally biased region" description="Basic and acidic residues" evidence="1">
    <location>
        <begin position="158"/>
        <end position="213"/>
    </location>
</feature>
<evidence type="ECO:0000313" key="4">
    <source>
        <dbReference type="EMBL" id="MFC6086336.1"/>
    </source>
</evidence>
<proteinExistence type="predicted"/>
<evidence type="ECO:0008006" key="6">
    <source>
        <dbReference type="Google" id="ProtNLM"/>
    </source>
</evidence>
<dbReference type="Proteomes" id="UP001596137">
    <property type="component" value="Unassembled WGS sequence"/>
</dbReference>
<protein>
    <recommendedName>
        <fullName evidence="6">Fibronectin type-III domain-containing protein</fullName>
    </recommendedName>
</protein>
<dbReference type="InterPro" id="IPR013783">
    <property type="entry name" value="Ig-like_fold"/>
</dbReference>
<gene>
    <name evidence="4" type="ORF">ACFP1K_34560</name>
</gene>
<dbReference type="Gene3D" id="2.60.40.10">
    <property type="entry name" value="Immunoglobulins"/>
    <property type="match status" value="1"/>
</dbReference>
<feature type="transmembrane region" description="Helical" evidence="2">
    <location>
        <begin position="266"/>
        <end position="288"/>
    </location>
</feature>
<dbReference type="InterPro" id="IPR036116">
    <property type="entry name" value="FN3_sf"/>
</dbReference>
<evidence type="ECO:0000256" key="3">
    <source>
        <dbReference type="SAM" id="SignalP"/>
    </source>
</evidence>
<evidence type="ECO:0000313" key="5">
    <source>
        <dbReference type="Proteomes" id="UP001596137"/>
    </source>
</evidence>
<feature type="region of interest" description="Disordered" evidence="1">
    <location>
        <begin position="136"/>
        <end position="257"/>
    </location>
</feature>
<feature type="signal peptide" evidence="3">
    <location>
        <begin position="1"/>
        <end position="19"/>
    </location>
</feature>
<keyword evidence="3" id="KW-0732">Signal</keyword>
<reference evidence="5" key="1">
    <citation type="journal article" date="2019" name="Int. J. Syst. Evol. Microbiol.">
        <title>The Global Catalogue of Microorganisms (GCM) 10K type strain sequencing project: providing services to taxonomists for standard genome sequencing and annotation.</title>
        <authorList>
            <consortium name="The Broad Institute Genomics Platform"/>
            <consortium name="The Broad Institute Genome Sequencing Center for Infectious Disease"/>
            <person name="Wu L."/>
            <person name="Ma J."/>
        </authorList>
    </citation>
    <scope>NUCLEOTIDE SEQUENCE [LARGE SCALE GENOMIC DNA]</scope>
    <source>
        <strain evidence="5">JCM 30346</strain>
    </source>
</reference>
<sequence length="297" mass="30828">MAGKYYAVPVLLTVTVAGAMTTCAAAAYAGAGPLPQAAHAPAWHAQPDTQPPTAPTNLTLTESPPDLITLTWGAATDLPAYPPGPGVVAYEIYAATSPFQLIAVVPAGTLTWTDRRGAEITISYHVKARDAAGNVSAPSNIMTRHGKKVPTATPTPTVEEHEEIRPVLDKDVRSERGGGHHANDDDQVIKADRFLVQEESDDGHGHHHGDGYHDFYGGGGHGDDDSGAYAEDDDRGGHEGRGHGEGRPEESHMGKANALPFTGAPVAALAGVGGVLLVAGAAGAAISIRRRRSAEAR</sequence>
<dbReference type="SUPFAM" id="SSF49265">
    <property type="entry name" value="Fibronectin type III"/>
    <property type="match status" value="1"/>
</dbReference>